<dbReference type="GO" id="GO:0005886">
    <property type="term" value="C:plasma membrane"/>
    <property type="evidence" value="ECO:0007669"/>
    <property type="project" value="TreeGrafter"/>
</dbReference>
<evidence type="ECO:0000256" key="3">
    <source>
        <dbReference type="ARBA" id="ARBA00023136"/>
    </source>
</evidence>
<dbReference type="SUPFAM" id="SSF54184">
    <property type="entry name" value="Penicillin-binding protein 2x (pbp-2x), c-terminal domain"/>
    <property type="match status" value="1"/>
</dbReference>
<dbReference type="Pfam" id="PF03793">
    <property type="entry name" value="PASTA"/>
    <property type="match status" value="1"/>
</dbReference>
<feature type="domain" description="PASTA" evidence="5">
    <location>
        <begin position="683"/>
        <end position="742"/>
    </location>
</feature>
<dbReference type="GO" id="GO:0004180">
    <property type="term" value="F:carboxypeptidase activity"/>
    <property type="evidence" value="ECO:0007669"/>
    <property type="project" value="UniProtKB-KW"/>
</dbReference>
<comment type="subcellular location">
    <subcellularLocation>
        <location evidence="1">Membrane</location>
    </subcellularLocation>
</comment>
<keyword evidence="4" id="KW-1133">Transmembrane helix</keyword>
<dbReference type="eggNOG" id="COG0768">
    <property type="taxonomic scope" value="Bacteria"/>
</dbReference>
<comment type="caution">
    <text evidence="6">The sequence shown here is derived from an EMBL/GenBank/DDBJ whole genome shotgun (WGS) entry which is preliminary data.</text>
</comment>
<accession>C2M9A0</accession>
<dbReference type="EMBL" id="ACLR01000013">
    <property type="protein sequence ID" value="EEK17709.1"/>
    <property type="molecule type" value="Genomic_DNA"/>
</dbReference>
<proteinExistence type="predicted"/>
<reference evidence="6 7" key="1">
    <citation type="submission" date="2009-04" db="EMBL/GenBank/DDBJ databases">
        <authorList>
            <person name="Sebastian Y."/>
            <person name="Madupu R."/>
            <person name="Durkin A.S."/>
            <person name="Torralba M."/>
            <person name="Methe B."/>
            <person name="Sutton G.G."/>
            <person name="Strausberg R.L."/>
            <person name="Nelson K.E."/>
        </authorList>
    </citation>
    <scope>NUCLEOTIDE SEQUENCE [LARGE SCALE GENOMIC DNA]</scope>
    <source>
        <strain evidence="6 7">60-3</strain>
    </source>
</reference>
<organism evidence="6 7">
    <name type="scientific">Porphyromonas uenonis 60-3</name>
    <dbReference type="NCBI Taxonomy" id="596327"/>
    <lineage>
        <taxon>Bacteria</taxon>
        <taxon>Pseudomonadati</taxon>
        <taxon>Bacteroidota</taxon>
        <taxon>Bacteroidia</taxon>
        <taxon>Bacteroidales</taxon>
        <taxon>Porphyromonadaceae</taxon>
        <taxon>Porphyromonas</taxon>
    </lineage>
</organism>
<dbReference type="Proteomes" id="UP000003303">
    <property type="component" value="Unassembled WGS sequence"/>
</dbReference>
<protein>
    <submittedName>
        <fullName evidence="6">Penicillin-binding protein, transpeptidase domain protein</fullName>
    </submittedName>
</protein>
<dbReference type="InterPro" id="IPR005311">
    <property type="entry name" value="PBP_dimer"/>
</dbReference>
<evidence type="ECO:0000256" key="4">
    <source>
        <dbReference type="SAM" id="Phobius"/>
    </source>
</evidence>
<dbReference type="RefSeq" id="WP_007364476.1">
    <property type="nucleotide sequence ID" value="NZ_ACLR01000013.1"/>
</dbReference>
<feature type="transmembrane region" description="Helical" evidence="4">
    <location>
        <begin position="12"/>
        <end position="35"/>
    </location>
</feature>
<dbReference type="CDD" id="cd06575">
    <property type="entry name" value="PASTA_Pbp2x-like_2"/>
    <property type="match status" value="1"/>
</dbReference>
<name>C2M9A0_9PORP</name>
<dbReference type="Pfam" id="PF03717">
    <property type="entry name" value="PBP_dimer"/>
    <property type="match status" value="1"/>
</dbReference>
<dbReference type="AlphaFoldDB" id="C2M9A0"/>
<keyword evidence="7" id="KW-1185">Reference proteome</keyword>
<sequence>MSKHSPIIARYRALGFLAILMTLWIFIKAMGIIFVDGPTWRRIAQSFHQPDTVTISPLRGNIISSDGHIVAISKPAYKLYIDFGAEAIQQMEPDSLYKQLDSLAYQMSLWQKGELATYPALRKRLREGYRKAQHKQPGYRYVSIYPYEVSHVEYQRLKQSYPLMMTVERKGRLVRRSGPLRNGLTHEERALRDRPYGELARRTIGSVYKEVKGDLTQGEYGLEQSFDTLLRGEPGLAVRQYLAGSTRQNTLQPPRDGYNVYTTLDMNLQQIVHRALYEQMTQFEADYGGAILMEVETGRILALANLTKGGESYYEGVNYAVSALNEPGSTMKTPFMMAALDDGICTPSDTIDTGNGVFKYGGYNIRDHNANRGGYGRISVAQGLWYSSNIVMAKIAIKGYVEHPDGIYQHLRNYGLLERLDVGLEGVATPTIIRPEDKSYGNSTIPGISRGYGISVPAINTLNFYNGVANGGRIMRPYLVDRVEDAEGNVIQEFQPQVLHENICKPATLDSIRSMLDNVVLQGTAKGPVRSDLISISGKTGTALMSNHGGAGYRASGEVYMTSFCGYFPSDHPKYSCIIFVVNPHGPGRASGGMVAGGGVKRIAEEIYTLSNPILLDTITPYPASERLKHLDLAGGEKKRVESFVKTYKIPEVRPEGGGKIASDQLVVPQYGRGGLELQPLSRYAKGVMPRLVGLAPSEAIYQISLQGLEVQLVGYGRVIAQSIPVGTPIHPGQKVILHLGNNHRQ</sequence>
<dbReference type="PANTHER" id="PTHR30627">
    <property type="entry name" value="PEPTIDOGLYCAN D,D-TRANSPEPTIDASE"/>
    <property type="match status" value="1"/>
</dbReference>
<evidence type="ECO:0000313" key="6">
    <source>
        <dbReference type="EMBL" id="EEK17709.1"/>
    </source>
</evidence>
<keyword evidence="4" id="KW-0812">Transmembrane</keyword>
<dbReference type="Pfam" id="PF00905">
    <property type="entry name" value="Transpeptidase"/>
    <property type="match status" value="1"/>
</dbReference>
<evidence type="ECO:0000256" key="2">
    <source>
        <dbReference type="ARBA" id="ARBA00022645"/>
    </source>
</evidence>
<dbReference type="InterPro" id="IPR012338">
    <property type="entry name" value="Beta-lactam/transpept-like"/>
</dbReference>
<keyword evidence="3 4" id="KW-0472">Membrane</keyword>
<dbReference type="SUPFAM" id="SSF56519">
    <property type="entry name" value="Penicillin binding protein dimerisation domain"/>
    <property type="match status" value="1"/>
</dbReference>
<gene>
    <name evidence="6" type="ORF">PORUE0001_1487</name>
</gene>
<dbReference type="Gene3D" id="3.30.450.330">
    <property type="match status" value="1"/>
</dbReference>
<keyword evidence="2" id="KW-0121">Carboxypeptidase</keyword>
<evidence type="ECO:0000313" key="7">
    <source>
        <dbReference type="Proteomes" id="UP000003303"/>
    </source>
</evidence>
<dbReference type="SMART" id="SM00740">
    <property type="entry name" value="PASTA"/>
    <property type="match status" value="1"/>
</dbReference>
<dbReference type="GO" id="GO:0008658">
    <property type="term" value="F:penicillin binding"/>
    <property type="evidence" value="ECO:0007669"/>
    <property type="project" value="InterPro"/>
</dbReference>
<keyword evidence="2" id="KW-0645">Protease</keyword>
<keyword evidence="2" id="KW-0378">Hydrolase</keyword>
<dbReference type="InterPro" id="IPR005543">
    <property type="entry name" value="PASTA_dom"/>
</dbReference>
<dbReference type="OrthoDB" id="9804124at2"/>
<dbReference type="PROSITE" id="PS51178">
    <property type="entry name" value="PASTA"/>
    <property type="match status" value="1"/>
</dbReference>
<dbReference type="STRING" id="596327.PORUE0001_1487"/>
<evidence type="ECO:0000259" key="5">
    <source>
        <dbReference type="PROSITE" id="PS51178"/>
    </source>
</evidence>
<dbReference type="Gene3D" id="3.90.1310.10">
    <property type="entry name" value="Penicillin-binding protein 2a (Domain 2)"/>
    <property type="match status" value="1"/>
</dbReference>
<dbReference type="InterPro" id="IPR036138">
    <property type="entry name" value="PBP_dimer_sf"/>
</dbReference>
<evidence type="ECO:0000256" key="1">
    <source>
        <dbReference type="ARBA" id="ARBA00004370"/>
    </source>
</evidence>
<dbReference type="InterPro" id="IPR050515">
    <property type="entry name" value="Beta-lactam/transpept"/>
</dbReference>
<dbReference type="GO" id="GO:0071555">
    <property type="term" value="P:cell wall organization"/>
    <property type="evidence" value="ECO:0007669"/>
    <property type="project" value="TreeGrafter"/>
</dbReference>
<dbReference type="PANTHER" id="PTHR30627:SF1">
    <property type="entry name" value="PEPTIDOGLYCAN D,D-TRANSPEPTIDASE FTSI"/>
    <property type="match status" value="1"/>
</dbReference>
<dbReference type="InterPro" id="IPR001460">
    <property type="entry name" value="PCN-bd_Tpept"/>
</dbReference>
<dbReference type="SUPFAM" id="SSF56601">
    <property type="entry name" value="beta-lactamase/transpeptidase-like"/>
    <property type="match status" value="1"/>
</dbReference>
<dbReference type="Gene3D" id="3.40.710.10">
    <property type="entry name" value="DD-peptidase/beta-lactamase superfamily"/>
    <property type="match status" value="1"/>
</dbReference>